<keyword evidence="3" id="KW-1185">Reference proteome</keyword>
<dbReference type="Proteomes" id="UP000429229">
    <property type="component" value="Unassembled WGS sequence"/>
</dbReference>
<dbReference type="InterPro" id="IPR019088">
    <property type="entry name" value="CHP02186-rel_TM"/>
</dbReference>
<dbReference type="EMBL" id="WTYR01000001">
    <property type="protein sequence ID" value="MXP08768.1"/>
    <property type="molecule type" value="Genomic_DNA"/>
</dbReference>
<keyword evidence="1" id="KW-1133">Transmembrane helix</keyword>
<evidence type="ECO:0000256" key="1">
    <source>
        <dbReference type="SAM" id="Phobius"/>
    </source>
</evidence>
<organism evidence="2 3">
    <name type="scientific">Alteriqipengyuania halimionae</name>
    <dbReference type="NCBI Taxonomy" id="1926630"/>
    <lineage>
        <taxon>Bacteria</taxon>
        <taxon>Pseudomonadati</taxon>
        <taxon>Pseudomonadota</taxon>
        <taxon>Alphaproteobacteria</taxon>
        <taxon>Sphingomonadales</taxon>
        <taxon>Erythrobacteraceae</taxon>
        <taxon>Alteriqipengyuania</taxon>
    </lineage>
</organism>
<evidence type="ECO:0000313" key="2">
    <source>
        <dbReference type="EMBL" id="MXP08768.1"/>
    </source>
</evidence>
<reference evidence="2 3" key="1">
    <citation type="submission" date="2019-12" db="EMBL/GenBank/DDBJ databases">
        <title>Genomic-based taxomic classification of the family Erythrobacteraceae.</title>
        <authorList>
            <person name="Xu L."/>
        </authorList>
    </citation>
    <scope>NUCLEOTIDE SEQUENCE [LARGE SCALE GENOMIC DNA]</scope>
    <source>
        <strain evidence="2 3">LMG 29519</strain>
    </source>
</reference>
<evidence type="ECO:0008006" key="4">
    <source>
        <dbReference type="Google" id="ProtNLM"/>
    </source>
</evidence>
<protein>
    <recommendedName>
        <fullName evidence="4">TIGR02186 family protein</fullName>
    </recommendedName>
</protein>
<keyword evidence="1" id="KW-0812">Transmembrane</keyword>
<sequence length="250" mass="27210">MRWLFALLALVALTGARDPQLVPAVSQEAIDVRQGFTGTELLLFGAILPPDGSAPSEPYDLVVVLKGPTRSVVVREKQQVAGIWMNVDAAEFRSVPSFYAVASSRPIGQIVDDRTAAIYELGLPFLQLSPIGVIDPEQQSRIAAGLVERRIGEGLYQQAEGDVTVRSGVLYEVRFQLPSNVETGAYTAETFVIANGRVLVSETAQVEVRKVGFEKRVADYAVNDEVLYGLFAVFMSIFMGWAAGRLFALV</sequence>
<evidence type="ECO:0000313" key="3">
    <source>
        <dbReference type="Proteomes" id="UP000429229"/>
    </source>
</evidence>
<name>A0A6I4TYS3_9SPHN</name>
<dbReference type="RefSeq" id="WP_160615297.1">
    <property type="nucleotide sequence ID" value="NZ_WTYR01000001.1"/>
</dbReference>
<dbReference type="AlphaFoldDB" id="A0A6I4TYS3"/>
<proteinExistence type="predicted"/>
<accession>A0A6I4TYS3</accession>
<comment type="caution">
    <text evidence="2">The sequence shown here is derived from an EMBL/GenBank/DDBJ whole genome shotgun (WGS) entry which is preliminary data.</text>
</comment>
<keyword evidence="1" id="KW-0472">Membrane</keyword>
<gene>
    <name evidence="2" type="ORF">GRI68_01060</name>
</gene>
<dbReference type="OrthoDB" id="9815212at2"/>
<dbReference type="Pfam" id="PF09608">
    <property type="entry name" value="Alph_Pro_TM"/>
    <property type="match status" value="1"/>
</dbReference>
<feature type="transmembrane region" description="Helical" evidence="1">
    <location>
        <begin position="226"/>
        <end position="248"/>
    </location>
</feature>